<dbReference type="STRING" id="763407.A0A167PVX6"/>
<evidence type="ECO:0000256" key="6">
    <source>
        <dbReference type="SAM" id="MobiDB-lite"/>
    </source>
</evidence>
<protein>
    <submittedName>
        <fullName evidence="8">Helix-loop-helix DNA-binding domain-containing transcription factor</fullName>
    </submittedName>
</protein>
<feature type="domain" description="BHLH" evidence="7">
    <location>
        <begin position="51"/>
        <end position="103"/>
    </location>
</feature>
<evidence type="ECO:0000256" key="2">
    <source>
        <dbReference type="ARBA" id="ARBA00023125"/>
    </source>
</evidence>
<organism evidence="8 9">
    <name type="scientific">Phycomyces blakesleeanus (strain ATCC 8743b / DSM 1359 / FGSC 10004 / NBRC 33097 / NRRL 1555)</name>
    <dbReference type="NCBI Taxonomy" id="763407"/>
    <lineage>
        <taxon>Eukaryota</taxon>
        <taxon>Fungi</taxon>
        <taxon>Fungi incertae sedis</taxon>
        <taxon>Mucoromycota</taxon>
        <taxon>Mucoromycotina</taxon>
        <taxon>Mucoromycetes</taxon>
        <taxon>Mucorales</taxon>
        <taxon>Phycomycetaceae</taxon>
        <taxon>Phycomyces</taxon>
    </lineage>
</organism>
<keyword evidence="9" id="KW-1185">Reference proteome</keyword>
<keyword evidence="1" id="KW-0805">Transcription regulation</keyword>
<dbReference type="EMBL" id="KV440973">
    <property type="protein sequence ID" value="OAD78629.1"/>
    <property type="molecule type" value="Genomic_DNA"/>
</dbReference>
<evidence type="ECO:0000256" key="1">
    <source>
        <dbReference type="ARBA" id="ARBA00023015"/>
    </source>
</evidence>
<proteinExistence type="predicted"/>
<keyword evidence="5" id="KW-0539">Nucleus</keyword>
<dbReference type="RefSeq" id="XP_018296669.1">
    <property type="nucleotide sequence ID" value="XM_018443226.1"/>
</dbReference>
<dbReference type="Proteomes" id="UP000077315">
    <property type="component" value="Unassembled WGS sequence"/>
</dbReference>
<dbReference type="InParanoid" id="A0A167PVX6"/>
<dbReference type="GO" id="GO:0045944">
    <property type="term" value="P:positive regulation of transcription by RNA polymerase II"/>
    <property type="evidence" value="ECO:0007669"/>
    <property type="project" value="TreeGrafter"/>
</dbReference>
<evidence type="ECO:0000256" key="3">
    <source>
        <dbReference type="ARBA" id="ARBA00023159"/>
    </source>
</evidence>
<dbReference type="PANTHER" id="PTHR10328">
    <property type="entry name" value="PROTEIN MAX MYC-ASSOCIATED FACTOR X"/>
    <property type="match status" value="1"/>
</dbReference>
<keyword evidence="3" id="KW-0010">Activator</keyword>
<dbReference type="AlphaFoldDB" id="A0A167PVX6"/>
<dbReference type="GO" id="GO:0003700">
    <property type="term" value="F:DNA-binding transcription factor activity"/>
    <property type="evidence" value="ECO:0007669"/>
    <property type="project" value="TreeGrafter"/>
</dbReference>
<evidence type="ECO:0000259" key="7">
    <source>
        <dbReference type="PROSITE" id="PS50888"/>
    </source>
</evidence>
<feature type="compositionally biased region" description="Polar residues" evidence="6">
    <location>
        <begin position="192"/>
        <end position="214"/>
    </location>
</feature>
<sequence length="365" mass="40959">MSSEKFRINSTGRPFRHSTNNFISTFSTSSPYSIGMPYGSSMTLDESSQCEKRTAHNALERQRREHLNTKFQQLAHALPTLQTERRPSKTMIVARSLDFVSNTILRESDFKAQILELRKENERLRKQALLASQALSKKRSSPLSRRSSVATTIVAPVQKKKAKKSNVKGSNNSPTEQSKEAVFQLSPPPTPETTANESRHPNVTSSPTSTLQIPQIANYPPIPEIPLMASLDTITENNALPAAQQQHVQQLQLQLQQHQHQHQHQPFIPQDILPGGISWPLDTESYQAIDELAQNSMNQFNSYLSPSEDLMSFNEMSIYPHEMISLPSSVSPLPNTIDGFVYPPLYMPAEEASFVYNGSNSNLLF</sequence>
<dbReference type="GO" id="GO:0003677">
    <property type="term" value="F:DNA binding"/>
    <property type="evidence" value="ECO:0007669"/>
    <property type="project" value="UniProtKB-KW"/>
</dbReference>
<dbReference type="OrthoDB" id="8964853at2759"/>
<dbReference type="VEuPathDB" id="FungiDB:PHYBLDRAFT_77090"/>
<dbReference type="InterPro" id="IPR036638">
    <property type="entry name" value="HLH_DNA-bd_sf"/>
</dbReference>
<dbReference type="GO" id="GO:0046983">
    <property type="term" value="F:protein dimerization activity"/>
    <property type="evidence" value="ECO:0007669"/>
    <property type="project" value="InterPro"/>
</dbReference>
<dbReference type="PANTHER" id="PTHR10328:SF3">
    <property type="entry name" value="PROTEIN MAX"/>
    <property type="match status" value="1"/>
</dbReference>
<dbReference type="InterPro" id="IPR011598">
    <property type="entry name" value="bHLH_dom"/>
</dbReference>
<dbReference type="SUPFAM" id="SSF47459">
    <property type="entry name" value="HLH, helix-loop-helix DNA-binding domain"/>
    <property type="match status" value="1"/>
</dbReference>
<dbReference type="Gene3D" id="4.10.280.10">
    <property type="entry name" value="Helix-loop-helix DNA-binding domain"/>
    <property type="match status" value="1"/>
</dbReference>
<keyword evidence="2 8" id="KW-0238">DNA-binding</keyword>
<name>A0A167PVX6_PHYB8</name>
<evidence type="ECO:0000313" key="9">
    <source>
        <dbReference type="Proteomes" id="UP000077315"/>
    </source>
</evidence>
<dbReference type="PROSITE" id="PS50888">
    <property type="entry name" value="BHLH"/>
    <property type="match status" value="1"/>
</dbReference>
<evidence type="ECO:0000313" key="8">
    <source>
        <dbReference type="EMBL" id="OAD78629.1"/>
    </source>
</evidence>
<gene>
    <name evidence="8" type="ORF">PHYBLDRAFT_77090</name>
</gene>
<evidence type="ECO:0000256" key="5">
    <source>
        <dbReference type="ARBA" id="ARBA00023242"/>
    </source>
</evidence>
<evidence type="ECO:0000256" key="4">
    <source>
        <dbReference type="ARBA" id="ARBA00023163"/>
    </source>
</evidence>
<dbReference type="GO" id="GO:0090575">
    <property type="term" value="C:RNA polymerase II transcription regulator complex"/>
    <property type="evidence" value="ECO:0007669"/>
    <property type="project" value="TreeGrafter"/>
</dbReference>
<keyword evidence="4" id="KW-0804">Transcription</keyword>
<dbReference type="SMART" id="SM00353">
    <property type="entry name" value="HLH"/>
    <property type="match status" value="1"/>
</dbReference>
<reference evidence="9" key="1">
    <citation type="submission" date="2015-06" db="EMBL/GenBank/DDBJ databases">
        <title>Expansion of signal transduction pathways in fungi by whole-genome duplication.</title>
        <authorList>
            <consortium name="DOE Joint Genome Institute"/>
            <person name="Corrochano L.M."/>
            <person name="Kuo A."/>
            <person name="Marcet-Houben M."/>
            <person name="Polaino S."/>
            <person name="Salamov A."/>
            <person name="Villalobos J.M."/>
            <person name="Alvarez M.I."/>
            <person name="Avalos J."/>
            <person name="Benito E.P."/>
            <person name="Benoit I."/>
            <person name="Burger G."/>
            <person name="Camino L.P."/>
            <person name="Canovas D."/>
            <person name="Cerda-Olmedo E."/>
            <person name="Cheng J.-F."/>
            <person name="Dominguez A."/>
            <person name="Elias M."/>
            <person name="Eslava A.P."/>
            <person name="Glaser F."/>
            <person name="Grimwood J."/>
            <person name="Gutierrez G."/>
            <person name="Heitman J."/>
            <person name="Henrissat B."/>
            <person name="Iturriaga E.A."/>
            <person name="Lang B.F."/>
            <person name="Lavin J.L."/>
            <person name="Lee S."/>
            <person name="Li W."/>
            <person name="Lindquist E."/>
            <person name="Lopez-Garcia S."/>
            <person name="Luque E.M."/>
            <person name="Marcos A.T."/>
            <person name="Martin J."/>
            <person name="McCluskey K."/>
            <person name="Medina H.R."/>
            <person name="Miralles-Duran A."/>
            <person name="Miyazaki A."/>
            <person name="Munoz-Torres E."/>
            <person name="Oguiza J.A."/>
            <person name="Ohm R."/>
            <person name="Olmedo M."/>
            <person name="Orejas M."/>
            <person name="Ortiz-Castellanos L."/>
            <person name="Pisabarro A.G."/>
            <person name="Rodriguez-Romero J."/>
            <person name="Ruiz-Herrera J."/>
            <person name="Ruiz-Vazquez R."/>
            <person name="Sanz C."/>
            <person name="Schackwitz W."/>
            <person name="Schmutz J."/>
            <person name="Shahriari M."/>
            <person name="Shelest E."/>
            <person name="Silva-Franco F."/>
            <person name="Soanes D."/>
            <person name="Syed K."/>
            <person name="Tagua V.G."/>
            <person name="Talbot N.J."/>
            <person name="Thon M."/>
            <person name="De vries R.P."/>
            <person name="Wiebenga A."/>
            <person name="Yadav J.S."/>
            <person name="Braun E.L."/>
            <person name="Baker S."/>
            <person name="Garre V."/>
            <person name="Horwitz B."/>
            <person name="Torres-Martinez S."/>
            <person name="Idnurm A."/>
            <person name="Herrera-Estrella A."/>
            <person name="Gabaldon T."/>
            <person name="Grigoriev I.V."/>
        </authorList>
    </citation>
    <scope>NUCLEOTIDE SEQUENCE [LARGE SCALE GENOMIC DNA]</scope>
    <source>
        <strain evidence="9">NRRL 1555(-)</strain>
    </source>
</reference>
<dbReference type="GeneID" id="29004132"/>
<accession>A0A167PVX6</accession>
<feature type="region of interest" description="Disordered" evidence="6">
    <location>
        <begin position="133"/>
        <end position="214"/>
    </location>
</feature>
<dbReference type="Pfam" id="PF00010">
    <property type="entry name" value="HLH"/>
    <property type="match status" value="1"/>
</dbReference>